<proteinExistence type="predicted"/>
<reference evidence="1 2" key="1">
    <citation type="submission" date="2019-10" db="EMBL/GenBank/DDBJ databases">
        <title>A novel species.</title>
        <authorList>
            <person name="Gao J."/>
        </authorList>
    </citation>
    <scope>NUCLEOTIDE SEQUENCE [LARGE SCALE GENOMIC DNA]</scope>
    <source>
        <strain evidence="1 2">QMT-28</strain>
    </source>
</reference>
<gene>
    <name evidence="1" type="ORF">GFH48_23175</name>
</gene>
<dbReference type="KEGG" id="sfy:GFH48_23175"/>
<evidence type="ECO:0000313" key="1">
    <source>
        <dbReference type="EMBL" id="QFZ75775.1"/>
    </source>
</evidence>
<accession>A0A5Q0LF85</accession>
<dbReference type="AlphaFoldDB" id="A0A5Q0LF85"/>
<organism evidence="1 2">
    <name type="scientific">Streptomyces fagopyri</name>
    <dbReference type="NCBI Taxonomy" id="2662397"/>
    <lineage>
        <taxon>Bacteria</taxon>
        <taxon>Bacillati</taxon>
        <taxon>Actinomycetota</taxon>
        <taxon>Actinomycetes</taxon>
        <taxon>Kitasatosporales</taxon>
        <taxon>Streptomycetaceae</taxon>
        <taxon>Streptomyces</taxon>
    </lineage>
</organism>
<dbReference type="EMBL" id="CP045643">
    <property type="protein sequence ID" value="QFZ75775.1"/>
    <property type="molecule type" value="Genomic_DNA"/>
</dbReference>
<name>A0A5Q0LF85_9ACTN</name>
<evidence type="ECO:0000313" key="2">
    <source>
        <dbReference type="Proteomes" id="UP000326179"/>
    </source>
</evidence>
<keyword evidence="2" id="KW-1185">Reference proteome</keyword>
<dbReference type="Proteomes" id="UP000326179">
    <property type="component" value="Chromosome"/>
</dbReference>
<sequence length="221" mass="24610">MNMYTHRKDLYPDVTASGGLGPAMREAAQLRGCDTGLGPWAVDVVSIQTARGFLSVDPATEERLFRLSVGIPGFDWEIGSTEDLGLLVEAVAAWREGIPLDKLQERFEFMELDEFVGALERGEPTSSQWTELLSSDFNRRQWNLLRRLRADEVLRDMFPTVSHGAVRLCVDAMDARSRQVLVDEVNGELYEVIRVGVPGAGWVEVPAGDLIAYLRAALNEE</sequence>
<protein>
    <submittedName>
        <fullName evidence="1">Uncharacterized protein</fullName>
    </submittedName>
</protein>